<name>A0A0G0DS62_9BACT</name>
<keyword evidence="1" id="KW-0472">Membrane</keyword>
<accession>A0A0G0DS62</accession>
<evidence type="ECO:0000313" key="3">
    <source>
        <dbReference type="Proteomes" id="UP000033866"/>
    </source>
</evidence>
<reference evidence="2 3" key="1">
    <citation type="journal article" date="2015" name="Nature">
        <title>rRNA introns, odd ribosomes, and small enigmatic genomes across a large radiation of phyla.</title>
        <authorList>
            <person name="Brown C.T."/>
            <person name="Hug L.A."/>
            <person name="Thomas B.C."/>
            <person name="Sharon I."/>
            <person name="Castelle C.J."/>
            <person name="Singh A."/>
            <person name="Wilkins M.J."/>
            <person name="Williams K.H."/>
            <person name="Banfield J.F."/>
        </authorList>
    </citation>
    <scope>NUCLEOTIDE SEQUENCE [LARGE SCALE GENOMIC DNA]</scope>
</reference>
<keyword evidence="1" id="KW-0812">Transmembrane</keyword>
<dbReference type="Proteomes" id="UP000033866">
    <property type="component" value="Unassembled WGS sequence"/>
</dbReference>
<comment type="caution">
    <text evidence="2">The sequence shown here is derived from an EMBL/GenBank/DDBJ whole genome shotgun (WGS) entry which is preliminary data.</text>
</comment>
<feature type="transmembrane region" description="Helical" evidence="1">
    <location>
        <begin position="36"/>
        <end position="58"/>
    </location>
</feature>
<dbReference type="InterPro" id="IPR043993">
    <property type="entry name" value="T4SS_pilin"/>
</dbReference>
<organism evidence="2 3">
    <name type="scientific">candidate division WS6 bacterium GW2011_GWE1_34_7</name>
    <dbReference type="NCBI Taxonomy" id="1619093"/>
    <lineage>
        <taxon>Bacteria</taxon>
        <taxon>Candidatus Dojkabacteria</taxon>
    </lineage>
</organism>
<sequence length="108" mass="11596">MIINSSKIYASSLSDILNNLQTQTEDSNGLGSFMEAIINFAIPLSAISVFVLLSFAAYKLMTSQGNPDKLQDAKEQISNAIIGFIFIILSVAILALLSNILNIDISGN</sequence>
<protein>
    <submittedName>
        <fullName evidence="2">Uncharacterized protein</fullName>
    </submittedName>
</protein>
<dbReference type="AlphaFoldDB" id="A0A0G0DS62"/>
<dbReference type="EMBL" id="LBPV01000009">
    <property type="protein sequence ID" value="KKP65885.1"/>
    <property type="molecule type" value="Genomic_DNA"/>
</dbReference>
<evidence type="ECO:0000313" key="2">
    <source>
        <dbReference type="EMBL" id="KKP65885.1"/>
    </source>
</evidence>
<proteinExistence type="predicted"/>
<keyword evidence="1" id="KW-1133">Transmembrane helix</keyword>
<dbReference type="Pfam" id="PF18895">
    <property type="entry name" value="T4SS_pilin"/>
    <property type="match status" value="1"/>
</dbReference>
<gene>
    <name evidence="2" type="ORF">UR61_C0009G0002</name>
</gene>
<feature type="transmembrane region" description="Helical" evidence="1">
    <location>
        <begin position="79"/>
        <end position="101"/>
    </location>
</feature>
<evidence type="ECO:0000256" key="1">
    <source>
        <dbReference type="SAM" id="Phobius"/>
    </source>
</evidence>